<sequence>MENMIQSTTEIVVCGDEQVIVLDPETAEINLGSSFQWVSHIRPMSHGLVTPLCYLWAAYYPRVAFGQEGVIMPHSALGFITNALLVLTDIKSQSVPGFPFDSHPVSIMLSVTSLLMYGLASVGEVGVSVAGLDHTSVYAVITHLGKIVSLCMLVGSLASLFYV</sequence>
<keyword evidence="1" id="KW-0812">Transmembrane</keyword>
<keyword evidence="3" id="KW-1185">Reference proteome</keyword>
<organism evidence="2 3">
    <name type="scientific">Tagetes erecta</name>
    <name type="common">African marigold</name>
    <dbReference type="NCBI Taxonomy" id="13708"/>
    <lineage>
        <taxon>Eukaryota</taxon>
        <taxon>Viridiplantae</taxon>
        <taxon>Streptophyta</taxon>
        <taxon>Embryophyta</taxon>
        <taxon>Tracheophyta</taxon>
        <taxon>Spermatophyta</taxon>
        <taxon>Magnoliopsida</taxon>
        <taxon>eudicotyledons</taxon>
        <taxon>Gunneridae</taxon>
        <taxon>Pentapetalae</taxon>
        <taxon>asterids</taxon>
        <taxon>campanulids</taxon>
        <taxon>Asterales</taxon>
        <taxon>Asteraceae</taxon>
        <taxon>Asteroideae</taxon>
        <taxon>Heliantheae alliance</taxon>
        <taxon>Tageteae</taxon>
        <taxon>Tagetes</taxon>
    </lineage>
</organism>
<keyword evidence="1" id="KW-0472">Membrane</keyword>
<dbReference type="EMBL" id="JAUHHV010000007">
    <property type="protein sequence ID" value="KAK1419047.1"/>
    <property type="molecule type" value="Genomic_DNA"/>
</dbReference>
<name>A0AAD8KA17_TARER</name>
<comment type="caution">
    <text evidence="2">The sequence shown here is derived from an EMBL/GenBank/DDBJ whole genome shotgun (WGS) entry which is preliminary data.</text>
</comment>
<reference evidence="2" key="1">
    <citation type="journal article" date="2023" name="bioRxiv">
        <title>Improved chromosome-level genome assembly for marigold (Tagetes erecta).</title>
        <authorList>
            <person name="Jiang F."/>
            <person name="Yuan L."/>
            <person name="Wang S."/>
            <person name="Wang H."/>
            <person name="Xu D."/>
            <person name="Wang A."/>
            <person name="Fan W."/>
        </authorList>
    </citation>
    <scope>NUCLEOTIDE SEQUENCE</scope>
    <source>
        <strain evidence="2">WSJ</strain>
        <tissue evidence="2">Leaf</tissue>
    </source>
</reference>
<feature type="transmembrane region" description="Helical" evidence="1">
    <location>
        <begin position="107"/>
        <end position="132"/>
    </location>
</feature>
<evidence type="ECO:0000313" key="2">
    <source>
        <dbReference type="EMBL" id="KAK1419047.1"/>
    </source>
</evidence>
<gene>
    <name evidence="2" type="ORF">QVD17_28203</name>
</gene>
<evidence type="ECO:0000313" key="3">
    <source>
        <dbReference type="Proteomes" id="UP001229421"/>
    </source>
</evidence>
<keyword evidence="1" id="KW-1133">Transmembrane helix</keyword>
<proteinExistence type="predicted"/>
<protein>
    <submittedName>
        <fullName evidence="2">Uncharacterized protein</fullName>
    </submittedName>
</protein>
<dbReference type="AlphaFoldDB" id="A0AAD8KA17"/>
<feature type="transmembrane region" description="Helical" evidence="1">
    <location>
        <begin position="144"/>
        <end position="162"/>
    </location>
</feature>
<accession>A0AAD8KA17</accession>
<dbReference type="Proteomes" id="UP001229421">
    <property type="component" value="Unassembled WGS sequence"/>
</dbReference>
<evidence type="ECO:0000256" key="1">
    <source>
        <dbReference type="SAM" id="Phobius"/>
    </source>
</evidence>